<evidence type="ECO:0000259" key="5">
    <source>
        <dbReference type="Pfam" id="PF04357"/>
    </source>
</evidence>
<dbReference type="Proteomes" id="UP000198784">
    <property type="component" value="Unassembled WGS sequence"/>
</dbReference>
<keyword evidence="4" id="KW-0472">Membrane</keyword>
<keyword evidence="7" id="KW-1185">Reference proteome</keyword>
<evidence type="ECO:0000313" key="6">
    <source>
        <dbReference type="EMBL" id="SFP98857.1"/>
    </source>
</evidence>
<dbReference type="RefSeq" id="WP_090503670.1">
    <property type="nucleotide sequence ID" value="NZ_FOWX01000027.1"/>
</dbReference>
<evidence type="ECO:0000256" key="1">
    <source>
        <dbReference type="ARBA" id="ARBA00004167"/>
    </source>
</evidence>
<protein>
    <submittedName>
        <fullName evidence="6">Translocation and assembly module TamB</fullName>
    </submittedName>
</protein>
<keyword evidence="3" id="KW-1133">Transmembrane helix</keyword>
<evidence type="ECO:0000256" key="2">
    <source>
        <dbReference type="ARBA" id="ARBA00022692"/>
    </source>
</evidence>
<dbReference type="GO" id="GO:0009306">
    <property type="term" value="P:protein secretion"/>
    <property type="evidence" value="ECO:0007669"/>
    <property type="project" value="InterPro"/>
</dbReference>
<accession>A0A1I5UUY2</accession>
<keyword evidence="2" id="KW-0812">Transmembrane</keyword>
<evidence type="ECO:0000256" key="4">
    <source>
        <dbReference type="ARBA" id="ARBA00023136"/>
    </source>
</evidence>
<organism evidence="6 7">
    <name type="scientific">Pseudomonas borbori</name>
    <dbReference type="NCBI Taxonomy" id="289003"/>
    <lineage>
        <taxon>Bacteria</taxon>
        <taxon>Pseudomonadati</taxon>
        <taxon>Pseudomonadota</taxon>
        <taxon>Gammaproteobacteria</taxon>
        <taxon>Pseudomonadales</taxon>
        <taxon>Pseudomonadaceae</taxon>
        <taxon>Pseudomonas</taxon>
    </lineage>
</organism>
<dbReference type="PANTHER" id="PTHR36985:SF1">
    <property type="entry name" value="TRANSLOCATION AND ASSEMBLY MODULE SUBUNIT TAMB"/>
    <property type="match status" value="1"/>
</dbReference>
<gene>
    <name evidence="6" type="ORF">SAMN05216190_12741</name>
</gene>
<feature type="domain" description="Translocation and assembly module TamB C-terminal" evidence="5">
    <location>
        <begin position="899"/>
        <end position="1223"/>
    </location>
</feature>
<sequence length="1223" mass="132636">MRRGLKYGLYGLLGVLLALVLALTWVLASTAGSRWALARVPGLQVSNFSGQLGGQWRAEQLRWQQGEHLVDVRLAEMVWSPLCLLRLTLCVERLQSERIELRLPPGEDEEGDTPWRLPQLQLPLAVQLGEVRIGSLQLNGAEQLQGLQLAARWTREGVQIDSLRVQRGDFALDLSGQLRPSGDWPLSLAGQVQLPAPEQQDWQLAIQITGDVQQSLQVTAASTGYLTGRLHGEVQPLTDNLPASLQLHADGFKANSELPDTLRLNKIELTASGDLADGYRVSGNAELPGEGGPLELTLQGLLKADGAEIARLSLSASAEQQLRLSGQLDWREGFGLDSRFDWQDFPWQRLYPDVEQAPVALRRLSGELAYRDGNYLGHFAAALDGPAGAFSLESPLSGDLQQLHLPDLQLRAGQGRADGQLTLGFTDGLRWDARLQLHDLDPAYWLAELPGTLGGPLHSQGELADQHLSLNAQIDLNGRLRGQPAQFQAEATGSGEHWALQRLALRLGDNRIAGSGELNQRLSGQLRVNLPRLGQLWPHLQGQLQGQLDLAGSLQAPQGQLSLQGQRLAYTDQRLQRLQLDAALDSAQQARVELDAQGIVLGETELGRLTASGQGDRRQQRLQLKLDGPLLQSALAIAGRLDNDAWRGQLSSAEVQSGGQDWRLQQPAGLVRLGNGQLSLAAHCWRSAAASLCGEDQRLLPEPRLRYRLRDFPLDSLAPWLPRDFAWQGLLNAEVQLNVPAAGPSGRVVLDAGSGTWRMRDRDQWLDFAYDSLRLESQLSPQRIDSRLNLRGPKIGELSLQARLDPRPASKPLAGDFHLSGLDLALARPFLPMVEHLAGRLDGTGKLSGSLLAPHVDGRLQLSGGQLSGDQLPMTVEALQVDARIAGESLQLSGGWRSGERGQASLAGELSWRTGLQGELRLRGSHLPVDIEPYAQLQVEPDLALRIAAEQLSIAGKVLIPRGKIVIRELPPSTVKVSDDALIVGSESVEQQPLAIAMDIDVEVGQERLSFSGFGLNADLAGRVHVGNDLDTRGELSLNNGRYRAYGQRLTIRRARLLFAGPIDQPYLDVEAIRRVDSVVAGLRLSGNAEQPTSEVFSEPAMSQQQALSYLVLGRPLGQSSGDNNLLAQAALAMGLAGSAPLTGGLAQGLGIKDFQLDTAGSGSSTSVVASGSLSERLSLRYGVGVFEPANTIALRYELSKRLYLEAASGLASSLDLFYRRDF</sequence>
<proteinExistence type="predicted"/>
<dbReference type="GO" id="GO:0097347">
    <property type="term" value="C:TAM protein secretion complex"/>
    <property type="evidence" value="ECO:0007669"/>
    <property type="project" value="TreeGrafter"/>
</dbReference>
<comment type="subcellular location">
    <subcellularLocation>
        <location evidence="1">Membrane</location>
        <topology evidence="1">Single-pass membrane protein</topology>
    </subcellularLocation>
</comment>
<dbReference type="EMBL" id="FOWX01000027">
    <property type="protein sequence ID" value="SFP98857.1"/>
    <property type="molecule type" value="Genomic_DNA"/>
</dbReference>
<dbReference type="PANTHER" id="PTHR36985">
    <property type="entry name" value="TRANSLOCATION AND ASSEMBLY MODULE SUBUNIT TAMB"/>
    <property type="match status" value="1"/>
</dbReference>
<evidence type="ECO:0000256" key="3">
    <source>
        <dbReference type="ARBA" id="ARBA00022989"/>
    </source>
</evidence>
<dbReference type="Pfam" id="PF04357">
    <property type="entry name" value="TamB"/>
    <property type="match status" value="1"/>
</dbReference>
<reference evidence="7" key="1">
    <citation type="submission" date="2016-10" db="EMBL/GenBank/DDBJ databases">
        <authorList>
            <person name="Varghese N."/>
            <person name="Submissions S."/>
        </authorList>
    </citation>
    <scope>NUCLEOTIDE SEQUENCE [LARGE SCALE GENOMIC DNA]</scope>
    <source>
        <strain evidence="7">DSM 17834</strain>
    </source>
</reference>
<dbReference type="STRING" id="289003.SAMN05216190_12741"/>
<dbReference type="AlphaFoldDB" id="A0A1I5UUY2"/>
<dbReference type="OrthoDB" id="5555605at2"/>
<evidence type="ECO:0000313" key="7">
    <source>
        <dbReference type="Proteomes" id="UP000198784"/>
    </source>
</evidence>
<dbReference type="GO" id="GO:0005886">
    <property type="term" value="C:plasma membrane"/>
    <property type="evidence" value="ECO:0007669"/>
    <property type="project" value="InterPro"/>
</dbReference>
<dbReference type="InterPro" id="IPR007452">
    <property type="entry name" value="TamB_C"/>
</dbReference>
<name>A0A1I5UUY2_9PSED</name>